<evidence type="ECO:0000313" key="1">
    <source>
        <dbReference type="EMBL" id="BBW99985.1"/>
    </source>
</evidence>
<reference evidence="1 2" key="1">
    <citation type="journal article" date="2019" name="Emerg. Microbes Infect.">
        <title>Comprehensive subspecies identification of 175 nontuberculous mycobacteria species based on 7547 genomic profiles.</title>
        <authorList>
            <person name="Matsumoto Y."/>
            <person name="Kinjo T."/>
            <person name="Motooka D."/>
            <person name="Nabeya D."/>
            <person name="Jung N."/>
            <person name="Uechi K."/>
            <person name="Horii T."/>
            <person name="Iida T."/>
            <person name="Fujita J."/>
            <person name="Nakamura S."/>
        </authorList>
    </citation>
    <scope>NUCLEOTIDE SEQUENCE [LARGE SCALE GENOMIC DNA]</scope>
    <source>
        <strain evidence="1 2">JCM 6375</strain>
    </source>
</reference>
<keyword evidence="2" id="KW-1185">Reference proteome</keyword>
<accession>A0AAD1M4T8</accession>
<dbReference type="EMBL" id="AP022560">
    <property type="protein sequence ID" value="BBW99985.1"/>
    <property type="molecule type" value="Genomic_DNA"/>
</dbReference>
<gene>
    <name evidence="1" type="ORF">MMOR_09220</name>
</gene>
<dbReference type="AlphaFoldDB" id="A0AAD1M4T8"/>
<dbReference type="KEGG" id="mmor:MMOR_09220"/>
<sequence>MIPAPTMTTSDDVRTLSISDSVVTGSVWSASHSEDMRPDLPGVRLIKRETPVVTARREFGRDRTMALPHAAVWVAALT</sequence>
<proteinExistence type="predicted"/>
<organism evidence="1 2">
    <name type="scientific">Mycolicibacterium moriokaense</name>
    <dbReference type="NCBI Taxonomy" id="39691"/>
    <lineage>
        <taxon>Bacteria</taxon>
        <taxon>Bacillati</taxon>
        <taxon>Actinomycetota</taxon>
        <taxon>Actinomycetes</taxon>
        <taxon>Mycobacteriales</taxon>
        <taxon>Mycobacteriaceae</taxon>
        <taxon>Mycolicibacterium</taxon>
    </lineage>
</organism>
<name>A0AAD1M4T8_9MYCO</name>
<protein>
    <submittedName>
        <fullName evidence="1">Uncharacterized protein</fullName>
    </submittedName>
</protein>
<evidence type="ECO:0000313" key="2">
    <source>
        <dbReference type="Proteomes" id="UP000466681"/>
    </source>
</evidence>
<dbReference type="Proteomes" id="UP000466681">
    <property type="component" value="Chromosome"/>
</dbReference>